<name>A0A4U0PG09_9NEIS</name>
<accession>A0A4U0PG09</accession>
<proteinExistence type="predicted"/>
<dbReference type="Proteomes" id="UP000310016">
    <property type="component" value="Unassembled WGS sequence"/>
</dbReference>
<organism evidence="1 2">
    <name type="scientific">Chitiniphilus eburneus</name>
    <dbReference type="NCBI Taxonomy" id="2571148"/>
    <lineage>
        <taxon>Bacteria</taxon>
        <taxon>Pseudomonadati</taxon>
        <taxon>Pseudomonadota</taxon>
        <taxon>Betaproteobacteria</taxon>
        <taxon>Neisseriales</taxon>
        <taxon>Chitinibacteraceae</taxon>
        <taxon>Chitiniphilus</taxon>
    </lineage>
</organism>
<keyword evidence="2" id="KW-1185">Reference proteome</keyword>
<dbReference type="EMBL" id="SUMF01000030">
    <property type="protein sequence ID" value="TJZ66717.1"/>
    <property type="molecule type" value="Genomic_DNA"/>
</dbReference>
<evidence type="ECO:0008006" key="3">
    <source>
        <dbReference type="Google" id="ProtNLM"/>
    </source>
</evidence>
<dbReference type="AlphaFoldDB" id="A0A4U0PG09"/>
<comment type="caution">
    <text evidence="1">The sequence shown here is derived from an EMBL/GenBank/DDBJ whole genome shotgun (WGS) entry which is preliminary data.</text>
</comment>
<reference evidence="1 2" key="1">
    <citation type="submission" date="2019-04" db="EMBL/GenBank/DDBJ databases">
        <title>Chitiniphilus eburnea sp. nov., a novel chitinolytic bacterium isolated from aquaculture sludge.</title>
        <authorList>
            <person name="Sheng M."/>
        </authorList>
    </citation>
    <scope>NUCLEOTIDE SEQUENCE [LARGE SCALE GENOMIC DNA]</scope>
    <source>
        <strain evidence="1 2">HX-2-15</strain>
    </source>
</reference>
<gene>
    <name evidence="1" type="ORF">FAZ21_17045</name>
</gene>
<evidence type="ECO:0000313" key="1">
    <source>
        <dbReference type="EMBL" id="TJZ66717.1"/>
    </source>
</evidence>
<evidence type="ECO:0000313" key="2">
    <source>
        <dbReference type="Proteomes" id="UP000310016"/>
    </source>
</evidence>
<dbReference type="OrthoDB" id="7223883at2"/>
<protein>
    <recommendedName>
        <fullName evidence="3">Protein mobE</fullName>
    </recommendedName>
</protein>
<sequence length="210" mass="22111">MTLAVAAAFEAAFRRKPTAEEVERLERVMDVLDVRENDAIMTLMVVLEFYLGLYGSVPGRIEAAAKAAVGETKETTEKIAATAAQLAHGDLVEQLGKAVNQVASDAAKKQQWKALGAGIAAAAISLLVTGWMCFDAGKEAGYGAAIKVARNETAAAAWANTPEGQLAYRLALAGSLQQVARCSAPGWKIRNGACLPQVDAEGTLHGWVMP</sequence>